<dbReference type="EMBL" id="CM047588">
    <property type="protein sequence ID" value="KAI9905483.1"/>
    <property type="molecule type" value="Genomic_DNA"/>
</dbReference>
<protein>
    <submittedName>
        <fullName evidence="1">Uncharacterized protein</fullName>
    </submittedName>
</protein>
<evidence type="ECO:0000313" key="2">
    <source>
        <dbReference type="Proteomes" id="UP001163321"/>
    </source>
</evidence>
<organism evidence="1 2">
    <name type="scientific">Peronosclerospora sorghi</name>
    <dbReference type="NCBI Taxonomy" id="230839"/>
    <lineage>
        <taxon>Eukaryota</taxon>
        <taxon>Sar</taxon>
        <taxon>Stramenopiles</taxon>
        <taxon>Oomycota</taxon>
        <taxon>Peronosporomycetes</taxon>
        <taxon>Peronosporales</taxon>
        <taxon>Peronosporaceae</taxon>
        <taxon>Peronosclerospora</taxon>
    </lineage>
</organism>
<dbReference type="Proteomes" id="UP001163321">
    <property type="component" value="Chromosome 9"/>
</dbReference>
<reference evidence="1 2" key="1">
    <citation type="journal article" date="2022" name="bioRxiv">
        <title>The genome of the oomycete Peronosclerospora sorghi, a cosmopolitan pathogen of maize and sorghum, is inflated with dispersed pseudogenes.</title>
        <authorList>
            <person name="Fletcher K."/>
            <person name="Martin F."/>
            <person name="Isakeit T."/>
            <person name="Cavanaugh K."/>
            <person name="Magill C."/>
            <person name="Michelmore R."/>
        </authorList>
    </citation>
    <scope>NUCLEOTIDE SEQUENCE [LARGE SCALE GENOMIC DNA]</scope>
    <source>
        <strain evidence="1">P6</strain>
    </source>
</reference>
<evidence type="ECO:0000313" key="1">
    <source>
        <dbReference type="EMBL" id="KAI9905483.1"/>
    </source>
</evidence>
<sequence>MQRDILNARVLELLEVMMRAQEGILDIAAIRQINWDVHLGDMVTVRGVLKRKHSEAGYSNGWLVDLVSIRSNATFGMDSQEEDFKANQRRWIQKRLEKRAKAAHLAGDSGNPHSKIDKTQRSRIFCYWLVESLGEEFLASGTGVVDVAGGKGDIPVKLWIQRGIQTTLIDPRPMKLGKYNRKLVAKASAVKGRTMNPHLLHRLDDKTLKLYKELFANCSVLVGMHPDEATEAIVDASLTLRKPFAIVPCCVMSRFFPDCRFWDGTPVVTYETFIKYLREKNPSVQSHSLPLAGCNQVLYVSTTSMTRVVISLKQPSKR</sequence>
<keyword evidence="2" id="KW-1185">Reference proteome</keyword>
<accession>A0ACC0VG85</accession>
<proteinExistence type="predicted"/>
<name>A0ACC0VG85_9STRA</name>
<gene>
    <name evidence="1" type="ORF">PsorP6_014401</name>
</gene>
<comment type="caution">
    <text evidence="1">The sequence shown here is derived from an EMBL/GenBank/DDBJ whole genome shotgun (WGS) entry which is preliminary data.</text>
</comment>